<dbReference type="InterPro" id="IPR025447">
    <property type="entry name" value="DUF4192"/>
</dbReference>
<gene>
    <name evidence="1" type="ORF">WDZ17_14470</name>
</gene>
<dbReference type="EMBL" id="JBBIAA010000024">
    <property type="protein sequence ID" value="MEJ5946498.1"/>
    <property type="molecule type" value="Genomic_DNA"/>
</dbReference>
<accession>A0ABU8RNA2</accession>
<sequence>MQDPRDLLALVPHQLGFRPERSLVLVSLRGGRRRVGLVVRADLPDLTVQRRRALARRCVDGDLVEEVGAVLDRLVALVRQDGASAVVAVVYEPAPEPDPLAAVDPREAGLPGLVEALLGPACASAGVPLMDAWWVDGSRYRSLGCRDERCCPADGVPLAALDSSVVAAEMVSRGSSPLGSRAELVRDVAAAPTAACADARRGAAAERRRLLRCSQDAARAARVRGEAVAAFRRAAEVERLAAAAAAGSTSGVREERHDPVLLGRLGASLRDPWVRDAVLVSCLEGAGDLPEQMALTGPDERAEALLEGVVGAPEGAREPVHEVLDPVVAVLAAVVRHLPGADGADALGALAWSAWWCGDGARAVVCAERALQVRRACPMARLVLDLVDAGAAPAWVRARRVLDAEASRG</sequence>
<reference evidence="1 2" key="1">
    <citation type="journal article" date="2017" name="Int. J. Syst. Evol. Microbiol.">
        <title>Pseudokineococcus basanitobsidens sp. nov., isolated from volcanic rock.</title>
        <authorList>
            <person name="Lee D.W."/>
            <person name="Park M.Y."/>
            <person name="Kim J.J."/>
            <person name="Kim B.S."/>
        </authorList>
    </citation>
    <scope>NUCLEOTIDE SEQUENCE [LARGE SCALE GENOMIC DNA]</scope>
    <source>
        <strain evidence="1 2">DSM 103726</strain>
    </source>
</reference>
<proteinExistence type="predicted"/>
<protein>
    <submittedName>
        <fullName evidence="1">DUF4192 domain-containing protein</fullName>
    </submittedName>
</protein>
<evidence type="ECO:0000313" key="1">
    <source>
        <dbReference type="EMBL" id="MEJ5946498.1"/>
    </source>
</evidence>
<keyword evidence="2" id="KW-1185">Reference proteome</keyword>
<name>A0ABU8RNA2_9ACTN</name>
<organism evidence="1 2">
    <name type="scientific">Pseudokineococcus basanitobsidens</name>
    <dbReference type="NCBI Taxonomy" id="1926649"/>
    <lineage>
        <taxon>Bacteria</taxon>
        <taxon>Bacillati</taxon>
        <taxon>Actinomycetota</taxon>
        <taxon>Actinomycetes</taxon>
        <taxon>Kineosporiales</taxon>
        <taxon>Kineosporiaceae</taxon>
        <taxon>Pseudokineococcus</taxon>
    </lineage>
</organism>
<dbReference type="Pfam" id="PF13830">
    <property type="entry name" value="DUF4192"/>
    <property type="match status" value="1"/>
</dbReference>
<evidence type="ECO:0000313" key="2">
    <source>
        <dbReference type="Proteomes" id="UP001387100"/>
    </source>
</evidence>
<dbReference type="Proteomes" id="UP001387100">
    <property type="component" value="Unassembled WGS sequence"/>
</dbReference>
<comment type="caution">
    <text evidence="1">The sequence shown here is derived from an EMBL/GenBank/DDBJ whole genome shotgun (WGS) entry which is preliminary data.</text>
</comment>
<dbReference type="RefSeq" id="WP_339575881.1">
    <property type="nucleotide sequence ID" value="NZ_JBBIAA010000024.1"/>
</dbReference>